<dbReference type="EMBL" id="DS114003">
    <property type="protein sequence ID" value="EAX91911.1"/>
    <property type="molecule type" value="Genomic_DNA"/>
</dbReference>
<organism evidence="2 3">
    <name type="scientific">Trichomonas vaginalis (strain ATCC PRA-98 / G3)</name>
    <dbReference type="NCBI Taxonomy" id="412133"/>
    <lineage>
        <taxon>Eukaryota</taxon>
        <taxon>Metamonada</taxon>
        <taxon>Parabasalia</taxon>
        <taxon>Trichomonadida</taxon>
        <taxon>Trichomonadidae</taxon>
        <taxon>Trichomonas</taxon>
    </lineage>
</organism>
<dbReference type="Pfam" id="PF21939">
    <property type="entry name" value="Gp10_C"/>
    <property type="match status" value="1"/>
</dbReference>
<dbReference type="Proteomes" id="UP000001542">
    <property type="component" value="Unassembled WGS sequence"/>
</dbReference>
<reference evidence="2" key="1">
    <citation type="submission" date="2006-10" db="EMBL/GenBank/DDBJ databases">
        <authorList>
            <person name="Amadeo P."/>
            <person name="Zhao Q."/>
            <person name="Wortman J."/>
            <person name="Fraser-Liggett C."/>
            <person name="Carlton J."/>
        </authorList>
    </citation>
    <scope>NUCLEOTIDE SEQUENCE</scope>
    <source>
        <strain evidence="2">G3</strain>
    </source>
</reference>
<name>A2FT70_TRIV3</name>
<gene>
    <name evidence="2" type="ORF">TVAG_326550</name>
</gene>
<proteinExistence type="predicted"/>
<evidence type="ECO:0000313" key="3">
    <source>
        <dbReference type="Proteomes" id="UP000001542"/>
    </source>
</evidence>
<reference evidence="2" key="2">
    <citation type="journal article" date="2007" name="Science">
        <title>Draft genome sequence of the sexually transmitted pathogen Trichomonas vaginalis.</title>
        <authorList>
            <person name="Carlton J.M."/>
            <person name="Hirt R.P."/>
            <person name="Silva J.C."/>
            <person name="Delcher A.L."/>
            <person name="Schatz M."/>
            <person name="Zhao Q."/>
            <person name="Wortman J.R."/>
            <person name="Bidwell S.L."/>
            <person name="Alsmark U.C.M."/>
            <person name="Besteiro S."/>
            <person name="Sicheritz-Ponten T."/>
            <person name="Noel C.J."/>
            <person name="Dacks J.B."/>
            <person name="Foster P.G."/>
            <person name="Simillion C."/>
            <person name="Van de Peer Y."/>
            <person name="Miranda-Saavedra D."/>
            <person name="Barton G.J."/>
            <person name="Westrop G.D."/>
            <person name="Mueller S."/>
            <person name="Dessi D."/>
            <person name="Fiori P.L."/>
            <person name="Ren Q."/>
            <person name="Paulsen I."/>
            <person name="Zhang H."/>
            <person name="Bastida-Corcuera F.D."/>
            <person name="Simoes-Barbosa A."/>
            <person name="Brown M.T."/>
            <person name="Hayes R.D."/>
            <person name="Mukherjee M."/>
            <person name="Okumura C.Y."/>
            <person name="Schneider R."/>
            <person name="Smith A.J."/>
            <person name="Vanacova S."/>
            <person name="Villalvazo M."/>
            <person name="Haas B.J."/>
            <person name="Pertea M."/>
            <person name="Feldblyum T.V."/>
            <person name="Utterback T.R."/>
            <person name="Shu C.L."/>
            <person name="Osoegawa K."/>
            <person name="de Jong P.J."/>
            <person name="Hrdy I."/>
            <person name="Horvathova L."/>
            <person name="Zubacova Z."/>
            <person name="Dolezal P."/>
            <person name="Malik S.B."/>
            <person name="Logsdon J.M. Jr."/>
            <person name="Henze K."/>
            <person name="Gupta A."/>
            <person name="Wang C.C."/>
            <person name="Dunne R.L."/>
            <person name="Upcroft J.A."/>
            <person name="Upcroft P."/>
            <person name="White O."/>
            <person name="Salzberg S.L."/>
            <person name="Tang P."/>
            <person name="Chiu C.-H."/>
            <person name="Lee Y.-S."/>
            <person name="Embley T.M."/>
            <person name="Coombs G.H."/>
            <person name="Mottram J.C."/>
            <person name="Tachezy J."/>
            <person name="Fraser-Liggett C.M."/>
            <person name="Johnson P.J."/>
        </authorList>
    </citation>
    <scope>NUCLEOTIDE SEQUENCE [LARGE SCALE GENOMIC DNA]</scope>
    <source>
        <strain evidence="2">G3</strain>
    </source>
</reference>
<dbReference type="InterPro" id="IPR053827">
    <property type="entry name" value="Gp10_C"/>
</dbReference>
<dbReference type="PANTHER" id="PTHR19051">
    <property type="entry name" value="KERATIN-ASSOCIATED PROTEIN"/>
    <property type="match status" value="1"/>
</dbReference>
<sequence length="424" mass="48256">MSKETASMREIQHNRQLIVQALNKNTTNFSNYSKISESLKEGNLKLTINPMTDEFLFQDNKNHTVCVNPTKGTLNEKPISELLLKADIDNKADKEYVDATKDYILAWTERTYPQKHHTHNIYDVDELQEKLDGKADKTYVNDELACVASALVKKADKEYVDEKGKEIKEMVEWYHERTSKILKSKADTGWVSGCLDLKADKNHTHTSFTTFTADDIILNFDLGSSAPSENPSTSVKDTLNNLDNSCRNIEEHARNFEAYELPTMLEKKADKTELQTLKTEILQTVYPIGSIYTSMNSTRPEVVLGFGTWTQIVDRFLYCANSSKETGGSKTISGANLPAHSHYVDLSTSQAGWHKHRFWDWSAMKKGKGYDVKDNVQFAINCFWGNTQGEGNHTHRVSGYTQTTGQSKDYMPPYMTVYAWYRNA</sequence>
<dbReference type="eggNOG" id="ENOG502SCZW">
    <property type="taxonomic scope" value="Eukaryota"/>
</dbReference>
<dbReference type="VEuPathDB" id="TrichDB:TVAG_326550"/>
<dbReference type="Pfam" id="PF12789">
    <property type="entry name" value="PTR"/>
    <property type="match status" value="2"/>
</dbReference>
<accession>A2FT70</accession>
<dbReference type="AlphaFoldDB" id="A2FT70"/>
<dbReference type="InParanoid" id="A2FT70"/>
<dbReference type="VEuPathDB" id="TrichDB:TVAGG3_0640900"/>
<dbReference type="PANTHER" id="PTHR19051:SF32">
    <property type="entry name" value="KERATIN-ASSOCIATED PROTEIN 13-3"/>
    <property type="match status" value="1"/>
</dbReference>
<keyword evidence="3" id="KW-1185">Reference proteome</keyword>
<evidence type="ECO:0000259" key="1">
    <source>
        <dbReference type="Pfam" id="PF21939"/>
    </source>
</evidence>
<feature type="domain" description="Baseplate structural protein Gp10 C-terminal" evidence="1">
    <location>
        <begin position="281"/>
        <end position="422"/>
    </location>
</feature>
<protein>
    <recommendedName>
        <fullName evidence="1">Baseplate structural protein Gp10 C-terminal domain-containing protein</fullName>
    </recommendedName>
</protein>
<evidence type="ECO:0000313" key="2">
    <source>
        <dbReference type="EMBL" id="EAX91911.1"/>
    </source>
</evidence>